<organism evidence="1 2">
    <name type="scientific">Xenorhabdus thuongxuanensis</name>
    <dbReference type="NCBI Taxonomy" id="1873484"/>
    <lineage>
        <taxon>Bacteria</taxon>
        <taxon>Pseudomonadati</taxon>
        <taxon>Pseudomonadota</taxon>
        <taxon>Gammaproteobacteria</taxon>
        <taxon>Enterobacterales</taxon>
        <taxon>Morganellaceae</taxon>
        <taxon>Xenorhabdus</taxon>
    </lineage>
</organism>
<dbReference type="RefSeq" id="WP_074018362.1">
    <property type="nucleotide sequence ID" value="NZ_CAWMWP010000001.1"/>
</dbReference>
<evidence type="ECO:0000313" key="2">
    <source>
        <dbReference type="Proteomes" id="UP000186277"/>
    </source>
</evidence>
<comment type="caution">
    <text evidence="1">The sequence shown here is derived from an EMBL/GenBank/DDBJ whole genome shotgun (WGS) entry which is preliminary data.</text>
</comment>
<name>A0A1Q5U9C8_9GAMM</name>
<proteinExistence type="predicted"/>
<accession>A0A1Q5U9C8</accession>
<gene>
    <name evidence="1" type="ORF">Xentx_00157</name>
</gene>
<keyword evidence="2" id="KW-1185">Reference proteome</keyword>
<dbReference type="Proteomes" id="UP000186277">
    <property type="component" value="Unassembled WGS sequence"/>
</dbReference>
<dbReference type="AlphaFoldDB" id="A0A1Q5U9C8"/>
<evidence type="ECO:0000313" key="1">
    <source>
        <dbReference type="EMBL" id="OKP09071.1"/>
    </source>
</evidence>
<dbReference type="EMBL" id="MKGR01000001">
    <property type="protein sequence ID" value="OKP09071.1"/>
    <property type="molecule type" value="Genomic_DNA"/>
</dbReference>
<dbReference type="OrthoDB" id="4021146at2"/>
<sequence length="369" mass="42702">MNNWQDNDKLAKDCKDDDPTWHGVIELKIKLPQISREARIFANGKNRVAIDIYIQATNCNNKTILVPRDLLLQHVWLVDYDTQEKLLWNAREGDNFTWSYIDIPNEFTNTPKIPSLINKEENNGDNNINLSRITYYVYCSPAAVDKTKQIAVLVTTQTGKTATTAFGVSATFDSFVQLTSMPEMHYKLSDIHWHTKTIQTKYADIEGHHMVSWNQDNTYVKLNRGDRYIVALSWSGNNPLTGDNIPSNCIHQRYHADFDDVLPDSGYYCVHFIWALGGKTNVAIGNTTWWEVPVKYEINIDIRQEGDKAICFTVMKVWVERHPMLHDTWFGDFTVYFYDQYGNKGIFGIVPNNNNDEEKNKDHFIDVEE</sequence>
<reference evidence="1 2" key="1">
    <citation type="submission" date="2016-09" db="EMBL/GenBank/DDBJ databases">
        <title>Xenorhabdus thuongxuanensis sp. nov. and Xenorhabdus eapokensis sp. nov., isolated from Steinernema species.</title>
        <authorList>
            <person name="Kaempfer P."/>
            <person name="Tobias N.J."/>
            <person name="Phan Ke L."/>
            <person name="Bode H.B."/>
            <person name="Glaeser S.P."/>
        </authorList>
    </citation>
    <scope>NUCLEOTIDE SEQUENCE [LARGE SCALE GENOMIC DNA]</scope>
    <source>
        <strain evidence="1 2">30TX1</strain>
    </source>
</reference>
<protein>
    <submittedName>
        <fullName evidence="1">Uncharacterized protein</fullName>
    </submittedName>
</protein>